<dbReference type="Gene3D" id="4.10.1060.10">
    <property type="entry name" value="Zinc finger, RanBP2-type"/>
    <property type="match status" value="2"/>
</dbReference>
<evidence type="ECO:0000256" key="9">
    <source>
        <dbReference type="ARBA" id="ARBA00022833"/>
    </source>
</evidence>
<evidence type="ECO:0000256" key="7">
    <source>
        <dbReference type="ARBA" id="ARBA00022801"/>
    </source>
</evidence>
<keyword evidence="4" id="KW-0479">Metal-binding</keyword>
<dbReference type="PANTHER" id="PTHR10183">
    <property type="entry name" value="CALPAIN"/>
    <property type="match status" value="1"/>
</dbReference>
<feature type="compositionally biased region" description="Low complexity" evidence="13">
    <location>
        <begin position="42"/>
        <end position="54"/>
    </location>
</feature>
<feature type="domain" description="RanBP2-type" evidence="14">
    <location>
        <begin position="95"/>
        <end position="124"/>
    </location>
</feature>
<evidence type="ECO:0000256" key="6">
    <source>
        <dbReference type="ARBA" id="ARBA00022771"/>
    </source>
</evidence>
<keyword evidence="2" id="KW-0597">Phosphoprotein</keyword>
<evidence type="ECO:0000256" key="1">
    <source>
        <dbReference type="ARBA" id="ARBA00007623"/>
    </source>
</evidence>
<dbReference type="EMBL" id="LR899817">
    <property type="protein sequence ID" value="CAD7242664.1"/>
    <property type="molecule type" value="Genomic_DNA"/>
</dbReference>
<dbReference type="PRINTS" id="PR00704">
    <property type="entry name" value="CALPAIN"/>
</dbReference>
<dbReference type="Gene3D" id="3.90.70.10">
    <property type="entry name" value="Cysteine proteinases"/>
    <property type="match status" value="1"/>
</dbReference>
<evidence type="ECO:0000256" key="11">
    <source>
        <dbReference type="PROSITE-ProRule" id="PRU00239"/>
    </source>
</evidence>
<evidence type="ECO:0000256" key="12">
    <source>
        <dbReference type="PROSITE-ProRule" id="PRU00322"/>
    </source>
</evidence>
<evidence type="ECO:0008006" key="18">
    <source>
        <dbReference type="Google" id="ProtNLM"/>
    </source>
</evidence>
<dbReference type="SUPFAM" id="SSF90209">
    <property type="entry name" value="Ran binding protein zinc finger-like"/>
    <property type="match status" value="2"/>
</dbReference>
<dbReference type="GO" id="GO:0006508">
    <property type="term" value="P:proteolysis"/>
    <property type="evidence" value="ECO:0007669"/>
    <property type="project" value="UniProtKB-KW"/>
</dbReference>
<evidence type="ECO:0000256" key="3">
    <source>
        <dbReference type="ARBA" id="ARBA00022670"/>
    </source>
</evidence>
<dbReference type="GO" id="GO:0008270">
    <property type="term" value="F:zinc ion binding"/>
    <property type="evidence" value="ECO:0007669"/>
    <property type="project" value="UniProtKB-KW"/>
</dbReference>
<dbReference type="OrthoDB" id="424753at2759"/>
<gene>
    <name evidence="16" type="ORF">DSTB1V02_LOCUS2617</name>
</gene>
<evidence type="ECO:0000259" key="15">
    <source>
        <dbReference type="PROSITE" id="PS50203"/>
    </source>
</evidence>
<feature type="compositionally biased region" description="Polar residues" evidence="13">
    <location>
        <begin position="320"/>
        <end position="338"/>
    </location>
</feature>
<keyword evidence="3 11" id="KW-0645">Protease</keyword>
<keyword evidence="17" id="KW-1185">Reference proteome</keyword>
<feature type="active site" evidence="10 11">
    <location>
        <position position="709"/>
    </location>
</feature>
<dbReference type="Gene3D" id="2.30.30.380">
    <property type="entry name" value="Zn-finger domain of Sec23/24"/>
    <property type="match status" value="2"/>
</dbReference>
<feature type="region of interest" description="Disordered" evidence="13">
    <location>
        <begin position="309"/>
        <end position="338"/>
    </location>
</feature>
<evidence type="ECO:0000256" key="13">
    <source>
        <dbReference type="SAM" id="MobiDB-lite"/>
    </source>
</evidence>
<feature type="non-terminal residue" evidence="16">
    <location>
        <position position="1"/>
    </location>
</feature>
<name>A0A7R8ZZG9_9CRUS</name>
<dbReference type="SMART" id="SM00230">
    <property type="entry name" value="CysPc"/>
    <property type="match status" value="1"/>
</dbReference>
<feature type="compositionally biased region" description="Basic and acidic residues" evidence="13">
    <location>
        <begin position="878"/>
        <end position="890"/>
    </location>
</feature>
<dbReference type="InterPro" id="IPR038765">
    <property type="entry name" value="Papain-like_cys_pep_sf"/>
</dbReference>
<dbReference type="CDD" id="cd00044">
    <property type="entry name" value="CysPc"/>
    <property type="match status" value="1"/>
</dbReference>
<dbReference type="Pfam" id="PF00641">
    <property type="entry name" value="Zn_ribbon_RanBP"/>
    <property type="match status" value="4"/>
</dbReference>
<feature type="compositionally biased region" description="Polar residues" evidence="13">
    <location>
        <begin position="187"/>
        <end position="196"/>
    </location>
</feature>
<evidence type="ECO:0000256" key="4">
    <source>
        <dbReference type="ARBA" id="ARBA00022723"/>
    </source>
</evidence>
<feature type="compositionally biased region" description="Low complexity" evidence="13">
    <location>
        <begin position="172"/>
        <end position="186"/>
    </location>
</feature>
<feature type="region of interest" description="Disordered" evidence="13">
    <location>
        <begin position="870"/>
        <end position="891"/>
    </location>
</feature>
<feature type="domain" description="Calpain catalytic" evidence="15">
    <location>
        <begin position="435"/>
        <end position="765"/>
    </location>
</feature>
<evidence type="ECO:0000256" key="10">
    <source>
        <dbReference type="PIRSR" id="PIRSR622684-1"/>
    </source>
</evidence>
<dbReference type="AlphaFoldDB" id="A0A7R8ZZG9"/>
<comment type="similarity">
    <text evidence="1">Belongs to the peptidase C2 family.</text>
</comment>
<evidence type="ECO:0000256" key="5">
    <source>
        <dbReference type="ARBA" id="ARBA00022737"/>
    </source>
</evidence>
<dbReference type="PROSITE" id="PS01358">
    <property type="entry name" value="ZF_RANBP2_1"/>
    <property type="match status" value="4"/>
</dbReference>
<feature type="compositionally biased region" description="Basic and acidic residues" evidence="13">
    <location>
        <begin position="309"/>
        <end position="319"/>
    </location>
</feature>
<protein>
    <recommendedName>
        <fullName evidence="18">Calpain-15</fullName>
    </recommendedName>
</protein>
<dbReference type="Pfam" id="PF00648">
    <property type="entry name" value="Peptidase_C2"/>
    <property type="match status" value="1"/>
</dbReference>
<feature type="compositionally biased region" description="Polar residues" evidence="13">
    <location>
        <begin position="204"/>
        <end position="223"/>
    </location>
</feature>
<feature type="active site" evidence="10 11">
    <location>
        <position position="499"/>
    </location>
</feature>
<keyword evidence="9" id="KW-0862">Zinc</keyword>
<accession>A0A7R8ZZG9</accession>
<dbReference type="InterPro" id="IPR022684">
    <property type="entry name" value="Calpain_cysteine_protease"/>
</dbReference>
<evidence type="ECO:0000313" key="17">
    <source>
        <dbReference type="Proteomes" id="UP000677054"/>
    </source>
</evidence>
<dbReference type="EMBL" id="CAJPEV010000300">
    <property type="protein sequence ID" value="CAG0883680.1"/>
    <property type="molecule type" value="Genomic_DNA"/>
</dbReference>
<keyword evidence="7 11" id="KW-0378">Hydrolase</keyword>
<evidence type="ECO:0000256" key="2">
    <source>
        <dbReference type="ARBA" id="ARBA00022553"/>
    </source>
</evidence>
<keyword evidence="5" id="KW-0677">Repeat</keyword>
<evidence type="ECO:0000259" key="14">
    <source>
        <dbReference type="PROSITE" id="PS50199"/>
    </source>
</evidence>
<keyword evidence="6 12" id="KW-0863">Zinc-finger</keyword>
<dbReference type="PROSITE" id="PS00139">
    <property type="entry name" value="THIOL_PROTEASE_CYS"/>
    <property type="match status" value="1"/>
</dbReference>
<feature type="region of interest" description="Disordered" evidence="13">
    <location>
        <begin position="171"/>
        <end position="241"/>
    </location>
</feature>
<dbReference type="PROSITE" id="PS50203">
    <property type="entry name" value="CALPAIN_CAT"/>
    <property type="match status" value="1"/>
</dbReference>
<dbReference type="InterPro" id="IPR000169">
    <property type="entry name" value="Pept_cys_AS"/>
</dbReference>
<dbReference type="InterPro" id="IPR036443">
    <property type="entry name" value="Znf_RanBP2_sf"/>
</dbReference>
<dbReference type="FunFam" id="3.90.70.10:FF:000010">
    <property type="entry name" value="Calpain 15"/>
    <property type="match status" value="1"/>
</dbReference>
<dbReference type="SUPFAM" id="SSF54001">
    <property type="entry name" value="Cysteine proteinases"/>
    <property type="match status" value="1"/>
</dbReference>
<sequence>KKEDNQPDDASAVPFQLNDTPSRSPKRQHSVRHHQDSKSKQSRSSSGVDSDFSPPDVPTMLSKISSAIKSSPIGKIQSSLTDVEIMGKENIGKHRRAVWVCKRCTLENPAARSRCDACGGPRKIDIPDVSLICSNGASGGFPTYSRRNKTSERRAVSEICSDDVARSLVNLTSRRSSSHSPPTAHSNRSSKMSTSPDGEYVSLRSPNDSNSAIAKFSKTSQNREMSRVRRHSLPDSSPESEWECSKCTLRNLGNLTSCSACGGSKIRSLFGANDRTMKRGEFWNCSRCTLKNPLSVRKCQACRMRFDGTDGKESRKDHSSQFSGLKTRRSAPSLSTVGDETLPEQIRSVCGGTHTPNALDSPNWACPGCTFQNPSNSIICEVCGSSRSLMTFRPMSGGTAQRESALMEDLRLVEESDARQQWRDIVAYCRLNKIPFVDPSFPPAPKSLYYKMKGAGDRSEVYQWLRPNDIATDINPGVKWAVYRTPLPSDITQGILGNCWFLSALAVLAERRELVERTMVTRQVCLEGAYQVRLCKDGRWTTVLVDDLLPCDRRGYLVYSQAKRKQLWVPLIEKAVAKLHGCYEALISGRAIEGLATLTGAPCESLSLQPSLGSSEEILEPDLIWAQLVSSREAGFLMGASCGGGNMKVCDEEYRQMGLRPRYFFLNSSILPFSDVRDRVGSMRVFYRHAYSVLDVQDVKGEQLLRMRNPWGHFSWRGDWSDECTRWTNELRQKYMPHGAGEGVFWIPFKDVLRYFDCIDICKVHNGWSEVRLQGLLPPCTSSSHSSVIILTVLESTEMELTLFQEGQRNICQSSTCPPHSQHNSKWYESTAHMFANISCMMLTFIFPPPHEAPMRNPASRLETSWAQMRSGSNISSEDPKDGWRDRDSHGAPVVTNVRERGVVLTELESSRSDRSQLDLCILVLRTSTERSEQPIIGNHVTHSKRQVRGFVGCHSVLETGQYLVCPLSFNHWNTGLEDPEQYPKYVLALHSSRSVLVEQVAPPTYHHADAIIALTLAKGQRHEAREGMTAYYLTKGWAGLIVVIENRHPDRFIQVICDCEQSFNVVSTRGELKTIDSVPPLHRQVVIVLTQLEGSGGFTISHHLSHRVRSDSGLHDWGPLGVNHIPALTHSVSSLHIPRPI</sequence>
<dbReference type="GO" id="GO:0005737">
    <property type="term" value="C:cytoplasm"/>
    <property type="evidence" value="ECO:0007669"/>
    <property type="project" value="TreeGrafter"/>
</dbReference>
<feature type="region of interest" description="Disordered" evidence="13">
    <location>
        <begin position="1"/>
        <end position="58"/>
    </location>
</feature>
<dbReference type="SMART" id="SM00547">
    <property type="entry name" value="ZnF_RBZ"/>
    <property type="match status" value="4"/>
</dbReference>
<evidence type="ECO:0000313" key="16">
    <source>
        <dbReference type="EMBL" id="CAD7242664.1"/>
    </source>
</evidence>
<dbReference type="PANTHER" id="PTHR10183:SF382">
    <property type="entry name" value="CALPAIN-15"/>
    <property type="match status" value="1"/>
</dbReference>
<proteinExistence type="inferred from homology"/>
<dbReference type="InterPro" id="IPR001300">
    <property type="entry name" value="Peptidase_C2_calpain_cat"/>
</dbReference>
<keyword evidence="8 11" id="KW-0788">Thiol protease</keyword>
<dbReference type="InterPro" id="IPR001876">
    <property type="entry name" value="Znf_RanBP2"/>
</dbReference>
<feature type="domain" description="RanBP2-type" evidence="14">
    <location>
        <begin position="360"/>
        <end position="389"/>
    </location>
</feature>
<dbReference type="GO" id="GO:0004198">
    <property type="term" value="F:calcium-dependent cysteine-type endopeptidase activity"/>
    <property type="evidence" value="ECO:0007669"/>
    <property type="project" value="InterPro"/>
</dbReference>
<feature type="domain" description="RanBP2-type" evidence="14">
    <location>
        <begin position="238"/>
        <end position="267"/>
    </location>
</feature>
<evidence type="ECO:0000256" key="8">
    <source>
        <dbReference type="ARBA" id="ARBA00022807"/>
    </source>
</evidence>
<feature type="domain" description="RanBP2-type" evidence="14">
    <location>
        <begin position="278"/>
        <end position="302"/>
    </location>
</feature>
<feature type="active site" evidence="10 11">
    <location>
        <position position="689"/>
    </location>
</feature>
<organism evidence="16">
    <name type="scientific">Darwinula stevensoni</name>
    <dbReference type="NCBI Taxonomy" id="69355"/>
    <lineage>
        <taxon>Eukaryota</taxon>
        <taxon>Metazoa</taxon>
        <taxon>Ecdysozoa</taxon>
        <taxon>Arthropoda</taxon>
        <taxon>Crustacea</taxon>
        <taxon>Oligostraca</taxon>
        <taxon>Ostracoda</taxon>
        <taxon>Podocopa</taxon>
        <taxon>Podocopida</taxon>
        <taxon>Darwinulocopina</taxon>
        <taxon>Darwinuloidea</taxon>
        <taxon>Darwinulidae</taxon>
        <taxon>Darwinula</taxon>
    </lineage>
</organism>
<dbReference type="Proteomes" id="UP000677054">
    <property type="component" value="Unassembled WGS sequence"/>
</dbReference>
<dbReference type="PROSITE" id="PS50199">
    <property type="entry name" value="ZF_RANBP2_2"/>
    <property type="match status" value="4"/>
</dbReference>
<reference evidence="16" key="1">
    <citation type="submission" date="2020-11" db="EMBL/GenBank/DDBJ databases">
        <authorList>
            <person name="Tran Van P."/>
        </authorList>
    </citation>
    <scope>NUCLEOTIDE SEQUENCE</scope>
</reference>